<dbReference type="RefSeq" id="WP_387702228.1">
    <property type="nucleotide sequence ID" value="NZ_JBIAMX010000016.1"/>
</dbReference>
<keyword evidence="4" id="KW-1185">Reference proteome</keyword>
<gene>
    <name evidence="3" type="ORF">ACFYTF_23425</name>
</gene>
<feature type="compositionally biased region" description="Polar residues" evidence="1">
    <location>
        <begin position="27"/>
        <end position="37"/>
    </location>
</feature>
<dbReference type="EMBL" id="JBIAMX010000016">
    <property type="protein sequence ID" value="MFF0545793.1"/>
    <property type="molecule type" value="Genomic_DNA"/>
</dbReference>
<accession>A0ABW6PTN8</accession>
<dbReference type="Proteomes" id="UP001601444">
    <property type="component" value="Unassembled WGS sequence"/>
</dbReference>
<reference evidence="3 4" key="1">
    <citation type="submission" date="2024-10" db="EMBL/GenBank/DDBJ databases">
        <title>The Natural Products Discovery Center: Release of the First 8490 Sequenced Strains for Exploring Actinobacteria Biosynthetic Diversity.</title>
        <authorList>
            <person name="Kalkreuter E."/>
            <person name="Kautsar S.A."/>
            <person name="Yang D."/>
            <person name="Bader C.D."/>
            <person name="Teijaro C.N."/>
            <person name="Fluegel L."/>
            <person name="Davis C.M."/>
            <person name="Simpson J.R."/>
            <person name="Lauterbach L."/>
            <person name="Steele A.D."/>
            <person name="Gui C."/>
            <person name="Meng S."/>
            <person name="Li G."/>
            <person name="Viehrig K."/>
            <person name="Ye F."/>
            <person name="Su P."/>
            <person name="Kiefer A.F."/>
            <person name="Nichols A."/>
            <person name="Cepeda A.J."/>
            <person name="Yan W."/>
            <person name="Fan B."/>
            <person name="Jiang Y."/>
            <person name="Adhikari A."/>
            <person name="Zheng C.-J."/>
            <person name="Schuster L."/>
            <person name="Cowan T.M."/>
            <person name="Smanski M.J."/>
            <person name="Chevrette M.G."/>
            <person name="De Carvalho L.P.S."/>
            <person name="Shen B."/>
        </authorList>
    </citation>
    <scope>NUCLEOTIDE SEQUENCE [LARGE SCALE GENOMIC DNA]</scope>
    <source>
        <strain evidence="3 4">NPDC004045</strain>
    </source>
</reference>
<proteinExistence type="predicted"/>
<sequence>MNTRTRTALGAFAVFAALATASCTSDADNDDGVTTSAPVPHTSHATTSAPASTSAGGAAAVSPEASRQLCDMIGAELDNWRSQGTTVAKVSFNGTVHNWAARNDGLNEAIISDNGIVDTVTTATCPDVRTQALEVLGTDTLASALAGFDR</sequence>
<evidence type="ECO:0008006" key="5">
    <source>
        <dbReference type="Google" id="ProtNLM"/>
    </source>
</evidence>
<evidence type="ECO:0000313" key="4">
    <source>
        <dbReference type="Proteomes" id="UP001601444"/>
    </source>
</evidence>
<feature type="compositionally biased region" description="Low complexity" evidence="1">
    <location>
        <begin position="40"/>
        <end position="60"/>
    </location>
</feature>
<comment type="caution">
    <text evidence="3">The sequence shown here is derived from an EMBL/GenBank/DDBJ whole genome shotgun (WGS) entry which is preliminary data.</text>
</comment>
<evidence type="ECO:0000313" key="3">
    <source>
        <dbReference type="EMBL" id="MFF0545793.1"/>
    </source>
</evidence>
<feature type="chain" id="PRO_5046126991" description="Lipoprotein" evidence="2">
    <location>
        <begin position="28"/>
        <end position="150"/>
    </location>
</feature>
<organism evidence="3 4">
    <name type="scientific">Nocardia thailandica</name>
    <dbReference type="NCBI Taxonomy" id="257275"/>
    <lineage>
        <taxon>Bacteria</taxon>
        <taxon>Bacillati</taxon>
        <taxon>Actinomycetota</taxon>
        <taxon>Actinomycetes</taxon>
        <taxon>Mycobacteriales</taxon>
        <taxon>Nocardiaceae</taxon>
        <taxon>Nocardia</taxon>
    </lineage>
</organism>
<name>A0ABW6PTN8_9NOCA</name>
<evidence type="ECO:0000256" key="2">
    <source>
        <dbReference type="SAM" id="SignalP"/>
    </source>
</evidence>
<feature type="region of interest" description="Disordered" evidence="1">
    <location>
        <begin position="27"/>
        <end position="60"/>
    </location>
</feature>
<evidence type="ECO:0000256" key="1">
    <source>
        <dbReference type="SAM" id="MobiDB-lite"/>
    </source>
</evidence>
<protein>
    <recommendedName>
        <fullName evidence="5">Lipoprotein</fullName>
    </recommendedName>
</protein>
<keyword evidence="2" id="KW-0732">Signal</keyword>
<feature type="signal peptide" evidence="2">
    <location>
        <begin position="1"/>
        <end position="27"/>
    </location>
</feature>
<dbReference type="PROSITE" id="PS51257">
    <property type="entry name" value="PROKAR_LIPOPROTEIN"/>
    <property type="match status" value="1"/>
</dbReference>